<evidence type="ECO:0000313" key="3">
    <source>
        <dbReference type="Proteomes" id="UP000670092"/>
    </source>
</evidence>
<keyword evidence="1" id="KW-0812">Transmembrane</keyword>
<name>A0A8H7YNH8_AJECA</name>
<organism evidence="2 3">
    <name type="scientific">Ajellomyces capsulatus</name>
    <name type="common">Darling's disease fungus</name>
    <name type="synonym">Histoplasma capsulatum</name>
    <dbReference type="NCBI Taxonomy" id="5037"/>
    <lineage>
        <taxon>Eukaryota</taxon>
        <taxon>Fungi</taxon>
        <taxon>Dikarya</taxon>
        <taxon>Ascomycota</taxon>
        <taxon>Pezizomycotina</taxon>
        <taxon>Eurotiomycetes</taxon>
        <taxon>Eurotiomycetidae</taxon>
        <taxon>Onygenales</taxon>
        <taxon>Ajellomycetaceae</taxon>
        <taxon>Histoplasma</taxon>
    </lineage>
</organism>
<keyword evidence="1" id="KW-0472">Membrane</keyword>
<dbReference type="AlphaFoldDB" id="A0A8H7YNH8"/>
<accession>A0A8H7YNH8</accession>
<dbReference type="Proteomes" id="UP000670092">
    <property type="component" value="Unassembled WGS sequence"/>
</dbReference>
<evidence type="ECO:0000313" key="2">
    <source>
        <dbReference type="EMBL" id="KAG5293172.1"/>
    </source>
</evidence>
<feature type="transmembrane region" description="Helical" evidence="1">
    <location>
        <begin position="70"/>
        <end position="89"/>
    </location>
</feature>
<gene>
    <name evidence="2" type="ORF">I7I52_04398</name>
</gene>
<comment type="caution">
    <text evidence="2">The sequence shown here is derived from an EMBL/GenBank/DDBJ whole genome shotgun (WGS) entry which is preliminary data.</text>
</comment>
<keyword evidence="1" id="KW-1133">Transmembrane helix</keyword>
<sequence length="115" mass="13803">MPLFFFFSFLFSFSYFSFGLLCWIYASVSHLISSHLISSQHHHRHLILYLRILFKSHDSPFSLRTFSNNLFIYCAMFSFFFSSIQFRDFKYIAGSQTTRFRNQIQRANEKGCFVM</sequence>
<proteinExistence type="predicted"/>
<protein>
    <submittedName>
        <fullName evidence="2">Uncharacterized protein</fullName>
    </submittedName>
</protein>
<dbReference type="VEuPathDB" id="FungiDB:I7I52_04398"/>
<reference evidence="2 3" key="1">
    <citation type="submission" date="2021-01" db="EMBL/GenBank/DDBJ databases">
        <title>Chromosome-level genome assembly of a human fungal pathogen reveals clustering of transcriptionally co-regulated genes.</title>
        <authorList>
            <person name="Voorhies M."/>
            <person name="Cohen S."/>
            <person name="Shea T.P."/>
            <person name="Petrus S."/>
            <person name="Munoz J.F."/>
            <person name="Poplawski S."/>
            <person name="Goldman W.E."/>
            <person name="Michael T."/>
            <person name="Cuomo C.A."/>
            <person name="Sil A."/>
            <person name="Beyhan S."/>
        </authorList>
    </citation>
    <scope>NUCLEOTIDE SEQUENCE [LARGE SCALE GENOMIC DNA]</scope>
    <source>
        <strain evidence="2 3">G184AR</strain>
    </source>
</reference>
<evidence type="ECO:0000256" key="1">
    <source>
        <dbReference type="SAM" id="Phobius"/>
    </source>
</evidence>
<dbReference type="EMBL" id="JAEVHI010000004">
    <property type="protein sequence ID" value="KAG5293172.1"/>
    <property type="molecule type" value="Genomic_DNA"/>
</dbReference>